<dbReference type="AlphaFoldDB" id="K1SD17"/>
<sequence length="94" mass="10325">MTAEQEAILEQIIEAFQNGKRLSDLPDVSGTNPFNLICEVLEDGESKKAALATLLPYMEEECSYGIEFDTAVSSPACTRIGNLSLHKSLPIHNR</sequence>
<name>K1SD17_9ZZZZ</name>
<evidence type="ECO:0000313" key="1">
    <source>
        <dbReference type="EMBL" id="EKC58592.1"/>
    </source>
</evidence>
<protein>
    <submittedName>
        <fullName evidence="1">Uncharacterized protein</fullName>
    </submittedName>
</protein>
<reference evidence="1" key="1">
    <citation type="journal article" date="2013" name="Environ. Microbiol.">
        <title>Microbiota from the distal guts of lean and obese adolescents exhibit partial functional redundancy besides clear differences in community structure.</title>
        <authorList>
            <person name="Ferrer M."/>
            <person name="Ruiz A."/>
            <person name="Lanza F."/>
            <person name="Haange S.B."/>
            <person name="Oberbach A."/>
            <person name="Till H."/>
            <person name="Bargiela R."/>
            <person name="Campoy C."/>
            <person name="Segura M.T."/>
            <person name="Richter M."/>
            <person name="von Bergen M."/>
            <person name="Seifert J."/>
            <person name="Suarez A."/>
        </authorList>
    </citation>
    <scope>NUCLEOTIDE SEQUENCE</scope>
</reference>
<organism evidence="1">
    <name type="scientific">human gut metagenome</name>
    <dbReference type="NCBI Taxonomy" id="408170"/>
    <lineage>
        <taxon>unclassified sequences</taxon>
        <taxon>metagenomes</taxon>
        <taxon>organismal metagenomes</taxon>
    </lineage>
</organism>
<feature type="non-terminal residue" evidence="1">
    <location>
        <position position="94"/>
    </location>
</feature>
<proteinExistence type="predicted"/>
<accession>K1SD17</accession>
<dbReference type="EMBL" id="AJWZ01006851">
    <property type="protein sequence ID" value="EKC58592.1"/>
    <property type="molecule type" value="Genomic_DNA"/>
</dbReference>
<comment type="caution">
    <text evidence="1">The sequence shown here is derived from an EMBL/GenBank/DDBJ whole genome shotgun (WGS) entry which is preliminary data.</text>
</comment>
<gene>
    <name evidence="1" type="ORF">OBE_09927</name>
</gene>